<keyword evidence="2 9" id="KW-0547">Nucleotide-binding</keyword>
<dbReference type="Gene3D" id="1.10.8.60">
    <property type="match status" value="1"/>
</dbReference>
<feature type="binding site" evidence="9">
    <location>
        <position position="17"/>
    </location>
    <ligand>
        <name>ATP</name>
        <dbReference type="ChEBI" id="CHEBI:30616"/>
    </ligand>
</feature>
<dbReference type="NCBIfam" id="NF000868">
    <property type="entry name" value="PRK00080.1"/>
    <property type="match status" value="1"/>
</dbReference>
<dbReference type="InterPro" id="IPR008824">
    <property type="entry name" value="RuvB-like_N"/>
</dbReference>
<protein>
    <recommendedName>
        <fullName evidence="9">Holliday junction branch migration complex subunit RuvB</fullName>
        <ecNumber evidence="9">3.6.4.-</ecNumber>
    </recommendedName>
</protein>
<feature type="binding site" evidence="9">
    <location>
        <position position="312"/>
    </location>
    <ligand>
        <name>DNA</name>
        <dbReference type="ChEBI" id="CHEBI:16991"/>
    </ligand>
</feature>
<dbReference type="Gene3D" id="3.40.50.300">
    <property type="entry name" value="P-loop containing nucleotide triphosphate hydrolases"/>
    <property type="match status" value="1"/>
</dbReference>
<dbReference type="GO" id="GO:0005524">
    <property type="term" value="F:ATP binding"/>
    <property type="evidence" value="ECO:0007669"/>
    <property type="project" value="UniProtKB-UniRule"/>
</dbReference>
<dbReference type="GO" id="GO:0016887">
    <property type="term" value="F:ATP hydrolysis activity"/>
    <property type="evidence" value="ECO:0007669"/>
    <property type="project" value="RHEA"/>
</dbReference>
<evidence type="ECO:0000256" key="8">
    <source>
        <dbReference type="ARBA" id="ARBA00023204"/>
    </source>
</evidence>
<feature type="binding site" evidence="9">
    <location>
        <position position="18"/>
    </location>
    <ligand>
        <name>ATP</name>
        <dbReference type="ChEBI" id="CHEBI:30616"/>
    </ligand>
</feature>
<dbReference type="SMART" id="SM00382">
    <property type="entry name" value="AAA"/>
    <property type="match status" value="1"/>
</dbReference>
<feature type="binding site" evidence="9">
    <location>
        <position position="168"/>
    </location>
    <ligand>
        <name>ATP</name>
        <dbReference type="ChEBI" id="CHEBI:30616"/>
    </ligand>
</feature>
<comment type="subcellular location">
    <subcellularLocation>
        <location evidence="9">Cytoplasm</location>
    </subcellularLocation>
</comment>
<comment type="caution">
    <text evidence="12">The sequence shown here is derived from an EMBL/GenBank/DDBJ whole genome shotgun (WGS) entry which is preliminary data.</text>
</comment>
<feature type="binding site" evidence="9">
    <location>
        <position position="63"/>
    </location>
    <ligand>
        <name>ATP</name>
        <dbReference type="ChEBI" id="CHEBI:30616"/>
    </ligand>
</feature>
<feature type="binding site" evidence="9">
    <location>
        <position position="63"/>
    </location>
    <ligand>
        <name>Mg(2+)</name>
        <dbReference type="ChEBI" id="CHEBI:18420"/>
    </ligand>
</feature>
<dbReference type="AlphaFoldDB" id="A0A538U903"/>
<feature type="binding site" evidence="9">
    <location>
        <position position="64"/>
    </location>
    <ligand>
        <name>ATP</name>
        <dbReference type="ChEBI" id="CHEBI:30616"/>
    </ligand>
</feature>
<comment type="function">
    <text evidence="9">The RuvA-RuvB-RuvC complex processes Holliday junction (HJ) DNA during genetic recombination and DNA repair, while the RuvA-RuvB complex plays an important role in the rescue of blocked DNA replication forks via replication fork reversal (RFR). RuvA specifically binds to HJ cruciform DNA, conferring on it an open structure. The RuvB hexamer acts as an ATP-dependent pump, pulling dsDNA into and through the RuvAB complex. RuvB forms 2 homohexamers on either side of HJ DNA bound by 1 or 2 RuvA tetramers; 4 subunits per hexamer contact DNA at a time. Coordinated motions by a converter formed by DNA-disengaged RuvB subunits stimulates ATP hydrolysis and nucleotide exchange. Immobilization of the converter enables RuvB to convert the ATP-contained energy into a lever motion, pulling 2 nucleotides of DNA out of the RuvA tetramer per ATP hydrolyzed, thus driving DNA branch migration. The RuvB motors rotate together with the DNA substrate, which together with the progressing nucleotide cycle form the mechanistic basis for DNA recombination by continuous HJ branch migration. Branch migration allows RuvC to scan DNA until it finds its consensus sequence, where it cleaves and resolves cruciform DNA.</text>
</comment>
<evidence type="ECO:0000256" key="10">
    <source>
        <dbReference type="SAM" id="MobiDB-lite"/>
    </source>
</evidence>
<dbReference type="InterPro" id="IPR027417">
    <property type="entry name" value="P-loop_NTPase"/>
</dbReference>
<keyword evidence="1 9" id="KW-0963">Cytoplasm</keyword>
<dbReference type="Proteomes" id="UP000319771">
    <property type="component" value="Unassembled WGS sequence"/>
</dbReference>
<dbReference type="InterPro" id="IPR008823">
    <property type="entry name" value="RuvB_wg_C"/>
</dbReference>
<dbReference type="InterPro" id="IPR036390">
    <property type="entry name" value="WH_DNA-bd_sf"/>
</dbReference>
<dbReference type="Pfam" id="PF17864">
    <property type="entry name" value="AAA_lid_4"/>
    <property type="match status" value="1"/>
</dbReference>
<dbReference type="NCBIfam" id="TIGR00635">
    <property type="entry name" value="ruvB"/>
    <property type="match status" value="1"/>
</dbReference>
<accession>A0A538U903</accession>
<name>A0A538U903_UNCEI</name>
<feature type="binding site" evidence="9">
    <location>
        <position position="62"/>
    </location>
    <ligand>
        <name>ATP</name>
        <dbReference type="ChEBI" id="CHEBI:30616"/>
    </ligand>
</feature>
<dbReference type="GO" id="GO:0005737">
    <property type="term" value="C:cytoplasm"/>
    <property type="evidence" value="ECO:0007669"/>
    <property type="project" value="UniProtKB-SubCell"/>
</dbReference>
<dbReference type="InterPro" id="IPR004605">
    <property type="entry name" value="DNA_helicase_Holl-junc_RuvB"/>
</dbReference>
<feature type="binding site" evidence="9">
    <location>
        <position position="307"/>
    </location>
    <ligand>
        <name>DNA</name>
        <dbReference type="ChEBI" id="CHEBI:16991"/>
    </ligand>
</feature>
<dbReference type="Pfam" id="PF05491">
    <property type="entry name" value="WHD_RuvB"/>
    <property type="match status" value="1"/>
</dbReference>
<comment type="domain">
    <text evidence="9">Has 3 domains, the large (RuvB-L) and small ATPase (RuvB-S) domains and the C-terminal head (RuvB-H) domain. The head domain binds DNA, while the ATPase domains jointly bind ATP, ADP or are empty depending on the state of the subunit in the translocation cycle. During a single DNA translocation step the structure of each domain remains the same, but their relative positions change.</text>
</comment>
<keyword evidence="3 9" id="KW-0227">DNA damage</keyword>
<dbReference type="HAMAP" id="MF_00016">
    <property type="entry name" value="DNA_HJ_migration_RuvB"/>
    <property type="match status" value="1"/>
</dbReference>
<comment type="caution">
    <text evidence="9">Lacks conserved residue(s) required for the propagation of feature annotation.</text>
</comment>
<evidence type="ECO:0000256" key="2">
    <source>
        <dbReference type="ARBA" id="ARBA00022741"/>
    </source>
</evidence>
<evidence type="ECO:0000259" key="11">
    <source>
        <dbReference type="SMART" id="SM00382"/>
    </source>
</evidence>
<dbReference type="EC" id="3.6.4.-" evidence="9"/>
<keyword evidence="8 9" id="KW-0234">DNA repair</keyword>
<dbReference type="GO" id="GO:0009378">
    <property type="term" value="F:four-way junction helicase activity"/>
    <property type="evidence" value="ECO:0007669"/>
    <property type="project" value="InterPro"/>
</dbReference>
<dbReference type="SUPFAM" id="SSF46785">
    <property type="entry name" value="Winged helix' DNA-binding domain"/>
    <property type="match status" value="1"/>
</dbReference>
<dbReference type="InterPro" id="IPR041445">
    <property type="entry name" value="AAA_lid_4"/>
</dbReference>
<evidence type="ECO:0000256" key="4">
    <source>
        <dbReference type="ARBA" id="ARBA00022801"/>
    </source>
</evidence>
<dbReference type="EMBL" id="VBPB01000110">
    <property type="protein sequence ID" value="TMQ72374.1"/>
    <property type="molecule type" value="Genomic_DNA"/>
</dbReference>
<feature type="region of interest" description="Disordered" evidence="10">
    <location>
        <begin position="323"/>
        <end position="347"/>
    </location>
</feature>
<feature type="domain" description="AAA+ ATPase" evidence="11">
    <location>
        <begin position="48"/>
        <end position="179"/>
    </location>
</feature>
<dbReference type="GO" id="GO:0006281">
    <property type="term" value="P:DNA repair"/>
    <property type="evidence" value="ECO:0007669"/>
    <property type="project" value="UniProtKB-UniRule"/>
</dbReference>
<feature type="binding site" evidence="9">
    <location>
        <begin position="125"/>
        <end position="127"/>
    </location>
    <ligand>
        <name>ATP</name>
        <dbReference type="ChEBI" id="CHEBI:30616"/>
    </ligand>
</feature>
<dbReference type="PANTHER" id="PTHR42848">
    <property type="match status" value="1"/>
</dbReference>
<evidence type="ECO:0000313" key="13">
    <source>
        <dbReference type="Proteomes" id="UP000319771"/>
    </source>
</evidence>
<keyword evidence="6 9" id="KW-0238">DNA-binding</keyword>
<dbReference type="InterPro" id="IPR036388">
    <property type="entry name" value="WH-like_DNA-bd_sf"/>
</dbReference>
<evidence type="ECO:0000256" key="3">
    <source>
        <dbReference type="ARBA" id="ARBA00022763"/>
    </source>
</evidence>
<feature type="region of interest" description="Small ATPAse domain (RuvB-S)" evidence="9">
    <location>
        <begin position="179"/>
        <end position="249"/>
    </location>
</feature>
<dbReference type="CDD" id="cd00009">
    <property type="entry name" value="AAA"/>
    <property type="match status" value="1"/>
</dbReference>
<dbReference type="SUPFAM" id="SSF52540">
    <property type="entry name" value="P-loop containing nucleoside triphosphate hydrolases"/>
    <property type="match status" value="1"/>
</dbReference>
<feature type="binding site" evidence="9">
    <location>
        <position position="215"/>
    </location>
    <ligand>
        <name>ATP</name>
        <dbReference type="ChEBI" id="CHEBI:30616"/>
    </ligand>
</feature>
<keyword evidence="7 9" id="KW-0233">DNA recombination</keyword>
<evidence type="ECO:0000256" key="9">
    <source>
        <dbReference type="HAMAP-Rule" id="MF_00016"/>
    </source>
</evidence>
<evidence type="ECO:0000256" key="1">
    <source>
        <dbReference type="ARBA" id="ARBA00022490"/>
    </source>
</evidence>
<feature type="binding site" evidence="9">
    <location>
        <position position="178"/>
    </location>
    <ligand>
        <name>ATP</name>
        <dbReference type="ChEBI" id="CHEBI:30616"/>
    </ligand>
</feature>
<dbReference type="Gene3D" id="1.10.10.10">
    <property type="entry name" value="Winged helix-like DNA-binding domain superfamily/Winged helix DNA-binding domain"/>
    <property type="match status" value="1"/>
</dbReference>
<proteinExistence type="inferred from homology"/>
<evidence type="ECO:0000256" key="7">
    <source>
        <dbReference type="ARBA" id="ARBA00023172"/>
    </source>
</evidence>
<comment type="subunit">
    <text evidence="9">Homohexamer. Forms an RuvA(8)-RuvB(12)-Holliday junction (HJ) complex. HJ DNA is sandwiched between 2 RuvA tetramers; dsDNA enters through RuvA and exits via RuvB. An RuvB hexamer assembles on each DNA strand where it exits the tetramer. Each RuvB hexamer is contacted by two RuvA subunits (via domain III) on 2 adjacent RuvB subunits; this complex drives branch migration. In the full resolvosome a probable DNA-RuvA(4)-RuvB(12)-RuvC(2) complex forms which resolves the HJ.</text>
</comment>
<comment type="catalytic activity">
    <reaction evidence="9">
        <text>ATP + H2O = ADP + phosphate + H(+)</text>
        <dbReference type="Rhea" id="RHEA:13065"/>
        <dbReference type="ChEBI" id="CHEBI:15377"/>
        <dbReference type="ChEBI" id="CHEBI:15378"/>
        <dbReference type="ChEBI" id="CHEBI:30616"/>
        <dbReference type="ChEBI" id="CHEBI:43474"/>
        <dbReference type="ChEBI" id="CHEBI:456216"/>
    </reaction>
</comment>
<evidence type="ECO:0000256" key="6">
    <source>
        <dbReference type="ARBA" id="ARBA00023125"/>
    </source>
</evidence>
<dbReference type="GO" id="GO:0048476">
    <property type="term" value="C:Holliday junction resolvase complex"/>
    <property type="evidence" value="ECO:0007669"/>
    <property type="project" value="UniProtKB-UniRule"/>
</dbReference>
<keyword evidence="12" id="KW-0347">Helicase</keyword>
<feature type="binding site" evidence="9">
    <location>
        <position position="59"/>
    </location>
    <ligand>
        <name>ATP</name>
        <dbReference type="ChEBI" id="CHEBI:30616"/>
    </ligand>
</feature>
<sequence length="347" mass="38087">MTDPEPLAEDLKEESRLRPLSLREFVGQNAIREQLLIFLEAARRRDEAMDHVLLHGPPGLGKTTLAAIIAHELGAEITQTSGPVIERPGDLAGLLTNLGPRGILFVDEIHRLSPVVEEYLYPALEDFTLDILIDRGPSARSLKLNLEHFTLVGATTRSGLLSSPLRARFGLTLRLDYYAADDLARIVQRSSGILGVATSDEAAVEIARRARGTPRVANRLLRRVRDFALIKADGRITLPVTREALTLLEVDERGLDDMDRRLLEALIHKYQGGPVGLNTLAVVVGEEPATLEDVYEPFLIQEGFIKRTSRGREATALAYTHLGLKPPGGPGAPLVRETPTQPELPLP</sequence>
<reference evidence="12 13" key="1">
    <citation type="journal article" date="2019" name="Nat. Microbiol.">
        <title>Mediterranean grassland soil C-N compound turnover is dependent on rainfall and depth, and is mediated by genomically divergent microorganisms.</title>
        <authorList>
            <person name="Diamond S."/>
            <person name="Andeer P.F."/>
            <person name="Li Z."/>
            <person name="Crits-Christoph A."/>
            <person name="Burstein D."/>
            <person name="Anantharaman K."/>
            <person name="Lane K.R."/>
            <person name="Thomas B.C."/>
            <person name="Pan C."/>
            <person name="Northen T.R."/>
            <person name="Banfield J.F."/>
        </authorList>
    </citation>
    <scope>NUCLEOTIDE SEQUENCE [LARGE SCALE GENOMIC DNA]</scope>
    <source>
        <strain evidence="12">WS_11</strain>
    </source>
</reference>
<gene>
    <name evidence="9 12" type="primary">ruvB</name>
    <name evidence="12" type="ORF">E6K81_07645</name>
</gene>
<dbReference type="PANTHER" id="PTHR42848:SF1">
    <property type="entry name" value="HOLLIDAY JUNCTION BRANCH MIGRATION COMPLEX SUBUNIT RUVB"/>
    <property type="match status" value="1"/>
</dbReference>
<dbReference type="GO" id="GO:0000400">
    <property type="term" value="F:four-way junction DNA binding"/>
    <property type="evidence" value="ECO:0007669"/>
    <property type="project" value="UniProtKB-UniRule"/>
</dbReference>
<dbReference type="GO" id="GO:0006310">
    <property type="term" value="P:DNA recombination"/>
    <property type="evidence" value="ECO:0007669"/>
    <property type="project" value="UniProtKB-UniRule"/>
</dbReference>
<evidence type="ECO:0000313" key="12">
    <source>
        <dbReference type="EMBL" id="TMQ72374.1"/>
    </source>
</evidence>
<keyword evidence="5 9" id="KW-0067">ATP-binding</keyword>
<dbReference type="InterPro" id="IPR003593">
    <property type="entry name" value="AAA+_ATPase"/>
</dbReference>
<organism evidence="12 13">
    <name type="scientific">Eiseniibacteriota bacterium</name>
    <dbReference type="NCBI Taxonomy" id="2212470"/>
    <lineage>
        <taxon>Bacteria</taxon>
        <taxon>Candidatus Eiseniibacteriota</taxon>
    </lineage>
</organism>
<comment type="similarity">
    <text evidence="9">Belongs to the RuvB family.</text>
</comment>
<feature type="region of interest" description="Head domain (RuvB-H)" evidence="9">
    <location>
        <begin position="252"/>
        <end position="347"/>
    </location>
</feature>
<dbReference type="Pfam" id="PF05496">
    <property type="entry name" value="RuvB_N"/>
    <property type="match status" value="1"/>
</dbReference>
<evidence type="ECO:0000256" key="5">
    <source>
        <dbReference type="ARBA" id="ARBA00022840"/>
    </source>
</evidence>
<keyword evidence="4 9" id="KW-0378">Hydrolase</keyword>